<feature type="compositionally biased region" description="Polar residues" evidence="1">
    <location>
        <begin position="33"/>
        <end position="52"/>
    </location>
</feature>
<dbReference type="Proteomes" id="UP000001075">
    <property type="component" value="Unassembled WGS sequence"/>
</dbReference>
<dbReference type="EMBL" id="JH000110">
    <property type="protein sequence ID" value="EGW01145.1"/>
    <property type="molecule type" value="Genomic_DNA"/>
</dbReference>
<reference evidence="3" key="1">
    <citation type="journal article" date="2011" name="Nat. Biotechnol.">
        <title>The genomic sequence of the Chinese hamster ovary (CHO)-K1 cell line.</title>
        <authorList>
            <person name="Xu X."/>
            <person name="Nagarajan H."/>
            <person name="Lewis N.E."/>
            <person name="Pan S."/>
            <person name="Cai Z."/>
            <person name="Liu X."/>
            <person name="Chen W."/>
            <person name="Xie M."/>
            <person name="Wang W."/>
            <person name="Hammond S."/>
            <person name="Andersen M.R."/>
            <person name="Neff N."/>
            <person name="Passarelli B."/>
            <person name="Koh W."/>
            <person name="Fan H.C."/>
            <person name="Wang J."/>
            <person name="Gui Y."/>
            <person name="Lee K.H."/>
            <person name="Betenbaugh M.J."/>
            <person name="Quake S.R."/>
            <person name="Famili I."/>
            <person name="Palsson B.O."/>
            <person name="Wang J."/>
        </authorList>
    </citation>
    <scope>NUCLEOTIDE SEQUENCE [LARGE SCALE GENOMIC DNA]</scope>
    <source>
        <strain evidence="3">CHO K1 cell line</strain>
    </source>
</reference>
<proteinExistence type="predicted"/>
<accession>G3H1X5</accession>
<evidence type="ECO:0000313" key="3">
    <source>
        <dbReference type="Proteomes" id="UP000001075"/>
    </source>
</evidence>
<name>G3H1X5_CRIGR</name>
<organism evidence="2 3">
    <name type="scientific">Cricetulus griseus</name>
    <name type="common">Chinese hamster</name>
    <name type="synonym">Cricetulus barabensis griseus</name>
    <dbReference type="NCBI Taxonomy" id="10029"/>
    <lineage>
        <taxon>Eukaryota</taxon>
        <taxon>Metazoa</taxon>
        <taxon>Chordata</taxon>
        <taxon>Craniata</taxon>
        <taxon>Vertebrata</taxon>
        <taxon>Euteleostomi</taxon>
        <taxon>Mammalia</taxon>
        <taxon>Eutheria</taxon>
        <taxon>Euarchontoglires</taxon>
        <taxon>Glires</taxon>
        <taxon>Rodentia</taxon>
        <taxon>Myomorpha</taxon>
        <taxon>Muroidea</taxon>
        <taxon>Cricetidae</taxon>
        <taxon>Cricetinae</taxon>
        <taxon>Cricetulus</taxon>
    </lineage>
</organism>
<feature type="region of interest" description="Disordered" evidence="1">
    <location>
        <begin position="1"/>
        <end position="52"/>
    </location>
</feature>
<evidence type="ECO:0000313" key="2">
    <source>
        <dbReference type="EMBL" id="EGW01145.1"/>
    </source>
</evidence>
<sequence length="52" mass="5666">MASKAPPGLQGQWDGEQSRRRVSVSHWQDGEESQLQDSQGLSQVGLSPCQAQ</sequence>
<gene>
    <name evidence="2" type="ORF">I79_004167</name>
</gene>
<evidence type="ECO:0000256" key="1">
    <source>
        <dbReference type="SAM" id="MobiDB-lite"/>
    </source>
</evidence>
<dbReference type="AlphaFoldDB" id="G3H1X5"/>
<dbReference type="InParanoid" id="G3H1X5"/>
<protein>
    <submittedName>
        <fullName evidence="2">Uncharacterized protein</fullName>
    </submittedName>
</protein>